<evidence type="ECO:0000313" key="3">
    <source>
        <dbReference type="EMBL" id="MCR0982618.1"/>
    </source>
</evidence>
<dbReference type="Pfam" id="PF02515">
    <property type="entry name" value="CoA_transf_3"/>
    <property type="match status" value="1"/>
</dbReference>
<comment type="caution">
    <text evidence="3">The sequence shown here is derived from an EMBL/GenBank/DDBJ whole genome shotgun (WGS) entry which is preliminary data.</text>
</comment>
<dbReference type="EMBL" id="JANJOU010000008">
    <property type="protein sequence ID" value="MCR0982618.1"/>
    <property type="molecule type" value="Genomic_DNA"/>
</dbReference>
<dbReference type="InterPro" id="IPR003673">
    <property type="entry name" value="CoA-Trfase_fam_III"/>
</dbReference>
<dbReference type="InterPro" id="IPR023606">
    <property type="entry name" value="CoA-Trfase_III_dom_1_sf"/>
</dbReference>
<dbReference type="GO" id="GO:0016740">
    <property type="term" value="F:transferase activity"/>
    <property type="evidence" value="ECO:0007669"/>
    <property type="project" value="UniProtKB-KW"/>
</dbReference>
<dbReference type="PANTHER" id="PTHR48207:SF3">
    <property type="entry name" value="SUCCINATE--HYDROXYMETHYLGLUTARATE COA-TRANSFERASE"/>
    <property type="match status" value="1"/>
</dbReference>
<dbReference type="RefSeq" id="WP_257716288.1">
    <property type="nucleotide sequence ID" value="NZ_JANJOU010000008.1"/>
</dbReference>
<feature type="region of interest" description="Disordered" evidence="2">
    <location>
        <begin position="361"/>
        <end position="385"/>
    </location>
</feature>
<evidence type="ECO:0000256" key="1">
    <source>
        <dbReference type="ARBA" id="ARBA00022679"/>
    </source>
</evidence>
<organism evidence="3 4">
    <name type="scientific">Roseomonas populi</name>
    <dbReference type="NCBI Taxonomy" id="3121582"/>
    <lineage>
        <taxon>Bacteria</taxon>
        <taxon>Pseudomonadati</taxon>
        <taxon>Pseudomonadota</taxon>
        <taxon>Alphaproteobacteria</taxon>
        <taxon>Acetobacterales</taxon>
        <taxon>Roseomonadaceae</taxon>
        <taxon>Roseomonas</taxon>
    </lineage>
</organism>
<keyword evidence="1 3" id="KW-0808">Transferase</keyword>
<dbReference type="PANTHER" id="PTHR48207">
    <property type="entry name" value="SUCCINATE--HYDROXYMETHYLGLUTARATE COA-TRANSFERASE"/>
    <property type="match status" value="1"/>
</dbReference>
<keyword evidence="4" id="KW-1185">Reference proteome</keyword>
<dbReference type="Gene3D" id="3.40.50.10540">
    <property type="entry name" value="Crotonobetainyl-coa:carnitine coa-transferase, domain 1"/>
    <property type="match status" value="1"/>
</dbReference>
<dbReference type="InterPro" id="IPR044855">
    <property type="entry name" value="CoA-Trfase_III_dom3_sf"/>
</dbReference>
<dbReference type="Proteomes" id="UP001524642">
    <property type="component" value="Unassembled WGS sequence"/>
</dbReference>
<dbReference type="SUPFAM" id="SSF89796">
    <property type="entry name" value="CoA-transferase family III (CaiB/BaiF)"/>
    <property type="match status" value="1"/>
</dbReference>
<proteinExistence type="predicted"/>
<evidence type="ECO:0000256" key="2">
    <source>
        <dbReference type="SAM" id="MobiDB-lite"/>
    </source>
</evidence>
<sequence>MSAAAPLAGLMAVELGTSIAGPSAAMILAELGAEVIKVEPPSGGDDARNWGPPFANGASTVFNAFNRNKRSAAIDLKDPAQVAALRRFIAAEVDIVVQNLRPGLVEKLGLDAATLRAEKPSLIYCHLGAFGPAGPLKDRPGYDPLMQAYGGIMGITGEEGRPPVRVGPSLVDQGSGMWGMIGVLAALRRRDATGEGCEVGTSLYETALAWVSAQVSTFGVSGRAPRKLGTENAGIAPYRAFQASDGWLVIAAGNDNLFRRCAAALGHPEWADDPRFRTNPDRVRAREELNALVEGVVATRSRAEWLEALMGAGVPCAPVLGLDEVCAEPQFDAVGMMQRAPDSDLSLLGLPLRFDGERPAFRSSPPALGEATARVLGTTPARAAE</sequence>
<dbReference type="InterPro" id="IPR050483">
    <property type="entry name" value="CoA-transferase_III_domain"/>
</dbReference>
<name>A0ABT1X3E9_9PROT</name>
<protein>
    <submittedName>
        <fullName evidence="3">CoA transferase</fullName>
    </submittedName>
</protein>
<dbReference type="Gene3D" id="3.30.1540.10">
    <property type="entry name" value="formyl-coa transferase, domain 3"/>
    <property type="match status" value="1"/>
</dbReference>
<accession>A0ABT1X3E9</accession>
<evidence type="ECO:0000313" key="4">
    <source>
        <dbReference type="Proteomes" id="UP001524642"/>
    </source>
</evidence>
<reference evidence="3 4" key="1">
    <citation type="submission" date="2022-06" db="EMBL/GenBank/DDBJ databases">
        <title>Roseomonas CN29.</title>
        <authorList>
            <person name="Cheng Y."/>
            <person name="He X."/>
        </authorList>
    </citation>
    <scope>NUCLEOTIDE SEQUENCE [LARGE SCALE GENOMIC DNA]</scope>
    <source>
        <strain evidence="3 4">CN29</strain>
    </source>
</reference>
<gene>
    <name evidence="3" type="ORF">NRP21_11215</name>
</gene>